<evidence type="ECO:0000313" key="10">
    <source>
        <dbReference type="EMBL" id="KRX09214.1"/>
    </source>
</evidence>
<dbReference type="FunFam" id="1.20.120.1780:FF:000001">
    <property type="entry name" value="4-hydroxybenzoate octaprenyltransferase"/>
    <property type="match status" value="1"/>
</dbReference>
<dbReference type="InterPro" id="IPR006370">
    <property type="entry name" value="HB_polyprenyltransferase-like"/>
</dbReference>
<feature type="transmembrane region" description="Helical" evidence="9">
    <location>
        <begin position="211"/>
        <end position="228"/>
    </location>
</feature>
<gene>
    <name evidence="10" type="ORF">PPERSA_05883</name>
</gene>
<evidence type="ECO:0000256" key="8">
    <source>
        <dbReference type="ARBA" id="ARBA00023136"/>
    </source>
</evidence>
<comment type="cofactor">
    <cofactor evidence="1 9">
        <name>Mg(2+)</name>
        <dbReference type="ChEBI" id="CHEBI:18420"/>
    </cofactor>
</comment>
<feature type="transmembrane region" description="Helical" evidence="9">
    <location>
        <begin position="160"/>
        <end position="178"/>
    </location>
</feature>
<evidence type="ECO:0000256" key="9">
    <source>
        <dbReference type="HAMAP-Rule" id="MF_03189"/>
    </source>
</evidence>
<dbReference type="GO" id="GO:0008412">
    <property type="term" value="F:4-hydroxybenzoate polyprenyltransferase activity"/>
    <property type="evidence" value="ECO:0007669"/>
    <property type="project" value="UniProtKB-EC"/>
</dbReference>
<dbReference type="HAMAP" id="MF_01635">
    <property type="entry name" value="UbiA"/>
    <property type="match status" value="1"/>
</dbReference>
<dbReference type="Proteomes" id="UP000054937">
    <property type="component" value="Unassembled WGS sequence"/>
</dbReference>
<proteinExistence type="inferred from homology"/>
<keyword evidence="7 9" id="KW-1133">Transmembrane helix</keyword>
<keyword evidence="11" id="KW-1185">Reference proteome</keyword>
<dbReference type="FunFam" id="1.10.357.140:FF:000008">
    <property type="entry name" value="4-hydroxybenzoate octaprenyltransferase"/>
    <property type="match status" value="1"/>
</dbReference>
<dbReference type="EC" id="2.5.1.39" evidence="9"/>
<dbReference type="EMBL" id="LDAU01000053">
    <property type="protein sequence ID" value="KRX09214.1"/>
    <property type="molecule type" value="Genomic_DNA"/>
</dbReference>
<comment type="pathway">
    <text evidence="9">Cofactor biosynthesis; ubiquinone biosynthesis.</text>
</comment>
<keyword evidence="9" id="KW-0414">Isoprene biosynthesis</keyword>
<evidence type="ECO:0000256" key="2">
    <source>
        <dbReference type="ARBA" id="ARBA00004141"/>
    </source>
</evidence>
<comment type="caution">
    <text evidence="10">The sequence shown here is derived from an EMBL/GenBank/DDBJ whole genome shotgun (WGS) entry which is preliminary data.</text>
</comment>
<evidence type="ECO:0000256" key="1">
    <source>
        <dbReference type="ARBA" id="ARBA00001946"/>
    </source>
</evidence>
<keyword evidence="9" id="KW-0496">Mitochondrion</keyword>
<sequence length="354" mass="40170">MTFLNTGFGNKIQFYCSSQQKKEDENIQQQQSQIQKQQNPHFLYKNLPQKYHPYLDLARIDKPIGYMLLYWPCLWGLALGQPQFEIFYLGFQSLNLLAGAVFLRTAGCIVNDMWDIEFDKKVERTKDRPLAAGTLNLKQAGGFLFLNLAGGLLVLTSMNWISIALSFAILPGVVLYPYMKRITYYPQVVLGIVFNWGVPVGYSLMSGTIDYGIVGSTYLAGIAWTLIYDTIYAHQDKKWDIIAGVKSTALAWGDNTKTITTVLNTLAFGLMCNTGYLMDFNPAYYMALAGGHGYLQYLIQRFNIDDPESCGQTFRDNTVFGKYIFGVFALFSFLKSLQNKQEVQNVQKQITQKQ</sequence>
<evidence type="ECO:0000256" key="3">
    <source>
        <dbReference type="ARBA" id="ARBA00005179"/>
    </source>
</evidence>
<dbReference type="FunCoup" id="A0A0V0R422">
    <property type="interactions" value="46"/>
</dbReference>
<keyword evidence="9" id="KW-0999">Mitochondrion inner membrane</keyword>
<dbReference type="GO" id="GO:0008299">
    <property type="term" value="P:isoprenoid biosynthetic process"/>
    <property type="evidence" value="ECO:0007669"/>
    <property type="project" value="UniProtKB-UniRule"/>
</dbReference>
<comment type="function">
    <text evidence="9">Catalyzes the prenylation of para-hydroxybenzoate (PHB) with an all-trans polyprenyl group. Mediates the second step in the final reaction sequence of coenzyme Q (CoQ) biosynthesis, which is the condensation of the polyisoprenoid side chain with PHB, generating the first membrane-bound Q intermediate.</text>
</comment>
<dbReference type="InterPro" id="IPR039653">
    <property type="entry name" value="Prenyltransferase"/>
</dbReference>
<evidence type="ECO:0000313" key="11">
    <source>
        <dbReference type="Proteomes" id="UP000054937"/>
    </source>
</evidence>
<dbReference type="UniPathway" id="UPA00232"/>
<dbReference type="GO" id="GO:0006744">
    <property type="term" value="P:ubiquinone biosynthetic process"/>
    <property type="evidence" value="ECO:0007669"/>
    <property type="project" value="UniProtKB-UniRule"/>
</dbReference>
<dbReference type="GO" id="GO:0005743">
    <property type="term" value="C:mitochondrial inner membrane"/>
    <property type="evidence" value="ECO:0007669"/>
    <property type="project" value="UniProtKB-SubCell"/>
</dbReference>
<dbReference type="InterPro" id="IPR044878">
    <property type="entry name" value="UbiA_sf"/>
</dbReference>
<dbReference type="InParanoid" id="A0A0V0R422"/>
<comment type="catalytic activity">
    <reaction evidence="9">
        <text>an all-trans-polyprenyl diphosphate + 4-hydroxybenzoate = a 4-hydroxy-3-(all-trans-polyprenyl)benzoate + diphosphate</text>
        <dbReference type="Rhea" id="RHEA:44504"/>
        <dbReference type="Rhea" id="RHEA-COMP:9514"/>
        <dbReference type="Rhea" id="RHEA-COMP:9564"/>
        <dbReference type="ChEBI" id="CHEBI:17879"/>
        <dbReference type="ChEBI" id="CHEBI:33019"/>
        <dbReference type="ChEBI" id="CHEBI:58914"/>
        <dbReference type="ChEBI" id="CHEBI:78396"/>
        <dbReference type="EC" id="2.5.1.39"/>
    </reaction>
</comment>
<comment type="subcellular location">
    <subcellularLocation>
        <location evidence="2">Membrane</location>
        <topology evidence="2">Multi-pass membrane protein</topology>
    </subcellularLocation>
    <subcellularLocation>
        <location evidence="9">Mitochondrion inner membrane</location>
        <topology evidence="9">Multi-pass membrane protein</topology>
        <orientation evidence="9">Matrix side</orientation>
    </subcellularLocation>
</comment>
<dbReference type="PROSITE" id="PS00943">
    <property type="entry name" value="UBIA"/>
    <property type="match status" value="1"/>
</dbReference>
<feature type="transmembrane region" description="Helical" evidence="9">
    <location>
        <begin position="185"/>
        <end position="205"/>
    </location>
</feature>
<accession>A0A0V0R422</accession>
<dbReference type="OMA" id="KFEHTIF"/>
<keyword evidence="6 9" id="KW-0812">Transmembrane</keyword>
<evidence type="ECO:0000256" key="5">
    <source>
        <dbReference type="ARBA" id="ARBA00022679"/>
    </source>
</evidence>
<keyword evidence="9" id="KW-0831">Ubiquinone biosynthesis</keyword>
<evidence type="ECO:0000256" key="7">
    <source>
        <dbReference type="ARBA" id="ARBA00022989"/>
    </source>
</evidence>
<dbReference type="Pfam" id="PF01040">
    <property type="entry name" value="UbiA"/>
    <property type="match status" value="1"/>
</dbReference>
<protein>
    <recommendedName>
        <fullName evidence="9">4-hydroxybenzoate polyprenyltransferase, mitochondrial</fullName>
        <shortName evidence="9">4-HB polyprenyltransferase</shortName>
        <ecNumber evidence="9">2.5.1.39</ecNumber>
    </recommendedName>
    <alternativeName>
        <fullName evidence="9">Para-hydroxybenzoate--polyprenyltransferase</fullName>
        <shortName evidence="9">PHB:PPT</shortName>
        <shortName evidence="9">PHB:polyprenyltransferase</shortName>
    </alternativeName>
</protein>
<evidence type="ECO:0000256" key="4">
    <source>
        <dbReference type="ARBA" id="ARBA00005985"/>
    </source>
</evidence>
<dbReference type="NCBIfam" id="TIGR01474">
    <property type="entry name" value="ubiA_proteo"/>
    <property type="match status" value="1"/>
</dbReference>
<keyword evidence="8 9" id="KW-0472">Membrane</keyword>
<dbReference type="PANTHER" id="PTHR11048:SF28">
    <property type="entry name" value="4-HYDROXYBENZOATE POLYPRENYLTRANSFERASE, MITOCHONDRIAL"/>
    <property type="match status" value="1"/>
</dbReference>
<dbReference type="InterPro" id="IPR030470">
    <property type="entry name" value="UbiA_prenylTrfase_CS"/>
</dbReference>
<dbReference type="OrthoDB" id="18170at2759"/>
<dbReference type="CDD" id="cd13959">
    <property type="entry name" value="PT_UbiA_COQ2"/>
    <property type="match status" value="1"/>
</dbReference>
<dbReference type="Gene3D" id="1.20.120.1780">
    <property type="entry name" value="UbiA prenyltransferase"/>
    <property type="match status" value="1"/>
</dbReference>
<organism evidence="10 11">
    <name type="scientific">Pseudocohnilembus persalinus</name>
    <name type="common">Ciliate</name>
    <dbReference type="NCBI Taxonomy" id="266149"/>
    <lineage>
        <taxon>Eukaryota</taxon>
        <taxon>Sar</taxon>
        <taxon>Alveolata</taxon>
        <taxon>Ciliophora</taxon>
        <taxon>Intramacronucleata</taxon>
        <taxon>Oligohymenophorea</taxon>
        <taxon>Scuticociliatia</taxon>
        <taxon>Philasterida</taxon>
        <taxon>Pseudocohnilembidae</taxon>
        <taxon>Pseudocohnilembus</taxon>
    </lineage>
</organism>
<name>A0A0V0R422_PSEPJ</name>
<keyword evidence="5 9" id="KW-0808">Transferase</keyword>
<dbReference type="PANTHER" id="PTHR11048">
    <property type="entry name" value="PRENYLTRANSFERASES"/>
    <property type="match status" value="1"/>
</dbReference>
<evidence type="ECO:0000256" key="6">
    <source>
        <dbReference type="ARBA" id="ARBA00022692"/>
    </source>
</evidence>
<dbReference type="Gene3D" id="1.10.357.140">
    <property type="entry name" value="UbiA prenyltransferase"/>
    <property type="match status" value="1"/>
</dbReference>
<reference evidence="10 11" key="1">
    <citation type="journal article" date="2015" name="Sci. Rep.">
        <title>Genome of the facultative scuticociliatosis pathogen Pseudocohnilembus persalinus provides insight into its virulence through horizontal gene transfer.</title>
        <authorList>
            <person name="Xiong J."/>
            <person name="Wang G."/>
            <person name="Cheng J."/>
            <person name="Tian M."/>
            <person name="Pan X."/>
            <person name="Warren A."/>
            <person name="Jiang C."/>
            <person name="Yuan D."/>
            <person name="Miao W."/>
        </authorList>
    </citation>
    <scope>NUCLEOTIDE SEQUENCE [LARGE SCALE GENOMIC DNA]</scope>
    <source>
        <strain evidence="10">36N120E</strain>
    </source>
</reference>
<dbReference type="InterPro" id="IPR000537">
    <property type="entry name" value="UbiA_prenyltransferase"/>
</dbReference>
<comment type="similarity">
    <text evidence="4 9">Belongs to the UbiA prenyltransferase family.</text>
</comment>
<comment type="pathway">
    <text evidence="3">Secondary metabolite biosynthesis.</text>
</comment>
<dbReference type="AlphaFoldDB" id="A0A0V0R422"/>